<evidence type="ECO:0000313" key="7">
    <source>
        <dbReference type="EMBL" id="MBD8489915.1"/>
    </source>
</evidence>
<reference evidence="7 8" key="1">
    <citation type="submission" date="2020-09" db="EMBL/GenBank/DDBJ databases">
        <title>Echinicola sp. CAU 1574 isolated from sand of Sido Beach.</title>
        <authorList>
            <person name="Kim W."/>
        </authorList>
    </citation>
    <scope>NUCLEOTIDE SEQUENCE [LARGE SCALE GENOMIC DNA]</scope>
    <source>
        <strain evidence="7 8">CAU 1574</strain>
    </source>
</reference>
<dbReference type="InterPro" id="IPR005887">
    <property type="entry name" value="GH92_a_mannosidase_put"/>
</dbReference>
<dbReference type="InterPro" id="IPR050883">
    <property type="entry name" value="PNGase"/>
</dbReference>
<comment type="caution">
    <text evidence="7">The sequence shown here is derived from an EMBL/GenBank/DDBJ whole genome shotgun (WGS) entry which is preliminary data.</text>
</comment>
<evidence type="ECO:0000259" key="5">
    <source>
        <dbReference type="Pfam" id="PF07971"/>
    </source>
</evidence>
<keyword evidence="8" id="KW-1185">Reference proteome</keyword>
<evidence type="ECO:0000256" key="4">
    <source>
        <dbReference type="SAM" id="SignalP"/>
    </source>
</evidence>
<dbReference type="PANTHER" id="PTHR12143:SF43">
    <property type="entry name" value="PUTATIVE-RELATED"/>
    <property type="match status" value="1"/>
</dbReference>
<accession>A0ABR9AM83</accession>
<dbReference type="Gene3D" id="3.30.2080.10">
    <property type="entry name" value="GH92 mannosidase domain"/>
    <property type="match status" value="1"/>
</dbReference>
<dbReference type="Gene3D" id="1.20.1610.10">
    <property type="entry name" value="alpha-1,2-mannosidases domains"/>
    <property type="match status" value="1"/>
</dbReference>
<feature type="signal peptide" evidence="4">
    <location>
        <begin position="1"/>
        <end position="22"/>
    </location>
</feature>
<evidence type="ECO:0000313" key="8">
    <source>
        <dbReference type="Proteomes" id="UP000647133"/>
    </source>
</evidence>
<dbReference type="InterPro" id="IPR008928">
    <property type="entry name" value="6-hairpin_glycosidase_sf"/>
</dbReference>
<dbReference type="Gene3D" id="1.20.1050.60">
    <property type="entry name" value="alpha-1,2-mannosidase"/>
    <property type="match status" value="1"/>
</dbReference>
<dbReference type="GO" id="GO:0016798">
    <property type="term" value="F:hydrolase activity, acting on glycosyl bonds"/>
    <property type="evidence" value="ECO:0007669"/>
    <property type="project" value="UniProtKB-KW"/>
</dbReference>
<keyword evidence="4" id="KW-0732">Signal</keyword>
<dbReference type="InterPro" id="IPR012939">
    <property type="entry name" value="Glyco_hydro_92"/>
</dbReference>
<feature type="domain" description="Glycosyl hydrolase family 92" evidence="5">
    <location>
        <begin position="259"/>
        <end position="717"/>
    </location>
</feature>
<dbReference type="Pfam" id="PF07971">
    <property type="entry name" value="Glyco_hydro_92"/>
    <property type="match status" value="1"/>
</dbReference>
<dbReference type="SUPFAM" id="SSF48208">
    <property type="entry name" value="Six-hairpin glycosidases"/>
    <property type="match status" value="1"/>
</dbReference>
<dbReference type="NCBIfam" id="TIGR01180">
    <property type="entry name" value="aman2_put"/>
    <property type="match status" value="1"/>
</dbReference>
<sequence length="719" mass="82146">MRLLFLFTFIIVSISFFGCAKAQEEKTDLTQFVNPFIGTAPLTDPSQIGYTPPEGWRVWAGLTYPGTSLPNAMVQLSPITEFGSGAGYEYEDTEILGFTHTNKGHWNLCNIPILPVNRNSKKPFKSAFSHDRENASPGYYEVYLEDYKVQVRLTSTLRAGIHEYTFDQASERTILFDLGKANNRVSDWKITNSSEKVLEGFQRVGGDKVHFYVKLSHEIETVNIIEEGKRDGYATVDIKDGGDSPVVLQIGLSYVSEANAKENLEKEVANKSFDQVHEEAVDTWNNLLSHITVKGGTPKEKEMFYSSFYRSFLWPALRSDVNGEFSDETGEKRKEDFNYYTLPSLWDTYRNKVVLLSIVRPEVTADVIQSLVDKGHRTGFIPTFFHGDHAASFITGSYRRGIKDFDVKKAYEYLLNNAYKEGGTRPYINEYIEKGYISDPHVENPHVETKAKAGVSKTLEFAYDDYALAQLAKEMGDEEHYNDLMKRGQNYRNVFDPSVNFMRGRLENGDWISPFNPEYPYYEYMYREANAWQVSFYVPHDMPGLVDLYGGKDKFEAKLDELFTKPWNPEYIARNVSGFMGQYCQGNQPDHEAPFSYYFVDKPEKSQKVIDKLLADYFGIGEHGLAMSGMDDAGEMSSWYTWTAMGLYPLSPADTDYLVTVPVFDEVHWKLGNGKMLSIYNPSKGRELKEIIVKDKKNSNYFISHDLFKEGGEIKLVTE</sequence>
<dbReference type="InterPro" id="IPR041371">
    <property type="entry name" value="GH92_N"/>
</dbReference>
<comment type="cofactor">
    <cofactor evidence="1">
        <name>Ca(2+)</name>
        <dbReference type="ChEBI" id="CHEBI:29108"/>
    </cofactor>
</comment>
<evidence type="ECO:0000256" key="3">
    <source>
        <dbReference type="ARBA" id="ARBA00022837"/>
    </source>
</evidence>
<keyword evidence="7" id="KW-0378">Hydrolase</keyword>
<evidence type="ECO:0000256" key="2">
    <source>
        <dbReference type="ARBA" id="ARBA00011245"/>
    </source>
</evidence>
<dbReference type="PANTHER" id="PTHR12143">
    <property type="entry name" value="PEPTIDE N-GLYCANASE PNGASE -RELATED"/>
    <property type="match status" value="1"/>
</dbReference>
<keyword evidence="7" id="KW-0326">Glycosidase</keyword>
<comment type="subunit">
    <text evidence="2">Monomer.</text>
</comment>
<dbReference type="EC" id="3.2.1.-" evidence="7"/>
<dbReference type="PROSITE" id="PS51257">
    <property type="entry name" value="PROKAR_LIPOPROTEIN"/>
    <property type="match status" value="1"/>
</dbReference>
<feature type="domain" description="Glycosyl hydrolase family 92 N-terminal" evidence="6">
    <location>
        <begin position="32"/>
        <end position="232"/>
    </location>
</feature>
<name>A0ABR9AM83_9BACT</name>
<dbReference type="InterPro" id="IPR014718">
    <property type="entry name" value="GH-type_carb-bd"/>
</dbReference>
<protein>
    <submittedName>
        <fullName evidence="7">GH92 family glycosyl hydrolase</fullName>
        <ecNumber evidence="7">3.2.1.-</ecNumber>
    </submittedName>
</protein>
<dbReference type="Gene3D" id="2.70.98.10">
    <property type="match status" value="1"/>
</dbReference>
<dbReference type="Proteomes" id="UP000647133">
    <property type="component" value="Unassembled WGS sequence"/>
</dbReference>
<keyword evidence="3" id="KW-0106">Calcium</keyword>
<organism evidence="7 8">
    <name type="scientific">Echinicola arenosa</name>
    <dbReference type="NCBI Taxonomy" id="2774144"/>
    <lineage>
        <taxon>Bacteria</taxon>
        <taxon>Pseudomonadati</taxon>
        <taxon>Bacteroidota</taxon>
        <taxon>Cytophagia</taxon>
        <taxon>Cytophagales</taxon>
        <taxon>Cyclobacteriaceae</taxon>
        <taxon>Echinicola</taxon>
    </lineage>
</organism>
<evidence type="ECO:0000256" key="1">
    <source>
        <dbReference type="ARBA" id="ARBA00001913"/>
    </source>
</evidence>
<evidence type="ECO:0000259" key="6">
    <source>
        <dbReference type="Pfam" id="PF17678"/>
    </source>
</evidence>
<gene>
    <name evidence="7" type="ORF">IFO69_14255</name>
</gene>
<dbReference type="Pfam" id="PF17678">
    <property type="entry name" value="Glyco_hydro_92N"/>
    <property type="match status" value="1"/>
</dbReference>
<proteinExistence type="predicted"/>
<dbReference type="RefSeq" id="WP_192010806.1">
    <property type="nucleotide sequence ID" value="NZ_JACYTQ010000005.1"/>
</dbReference>
<dbReference type="EMBL" id="JACYTQ010000005">
    <property type="protein sequence ID" value="MBD8489915.1"/>
    <property type="molecule type" value="Genomic_DNA"/>
</dbReference>
<feature type="chain" id="PRO_5045086915" evidence="4">
    <location>
        <begin position="23"/>
        <end position="719"/>
    </location>
</feature>